<accession>W7U682</accession>
<dbReference type="Proteomes" id="UP000019335">
    <property type="component" value="Chromosome 5"/>
</dbReference>
<proteinExistence type="predicted"/>
<feature type="compositionally biased region" description="Basic and acidic residues" evidence="1">
    <location>
        <begin position="1"/>
        <end position="10"/>
    </location>
</feature>
<evidence type="ECO:0000313" key="2">
    <source>
        <dbReference type="EMBL" id="EWM28351.1"/>
    </source>
</evidence>
<dbReference type="EMBL" id="AZIL01000339">
    <property type="protein sequence ID" value="EWM28351.1"/>
    <property type="molecule type" value="Genomic_DNA"/>
</dbReference>
<gene>
    <name evidence="2" type="ORF">Naga_101768g1</name>
</gene>
<feature type="compositionally biased region" description="Basic and acidic residues" evidence="1">
    <location>
        <begin position="23"/>
        <end position="41"/>
    </location>
</feature>
<evidence type="ECO:0000256" key="1">
    <source>
        <dbReference type="SAM" id="MobiDB-lite"/>
    </source>
</evidence>
<feature type="compositionally biased region" description="Basic residues" evidence="1">
    <location>
        <begin position="71"/>
        <end position="82"/>
    </location>
</feature>
<protein>
    <submittedName>
        <fullName evidence="2">Uncharacterized protein</fullName>
    </submittedName>
</protein>
<feature type="compositionally biased region" description="Basic residues" evidence="1">
    <location>
        <begin position="11"/>
        <end position="20"/>
    </location>
</feature>
<comment type="caution">
    <text evidence="2">The sequence shown here is derived from an EMBL/GenBank/DDBJ whole genome shotgun (WGS) entry which is preliminary data.</text>
</comment>
<keyword evidence="3" id="KW-1185">Reference proteome</keyword>
<dbReference type="AlphaFoldDB" id="W7U682"/>
<evidence type="ECO:0000313" key="3">
    <source>
        <dbReference type="Proteomes" id="UP000019335"/>
    </source>
</evidence>
<sequence length="82" mass="9249">MRGLKSDGNARRPRGRKRTGGRAGDKREDEAGSLVQKDKNCAKPGGTRTRLTGNSPLPTVVRQTWKDEKIHRRRRNGGQKRE</sequence>
<organism evidence="2 3">
    <name type="scientific">Nannochloropsis gaditana</name>
    <dbReference type="NCBI Taxonomy" id="72520"/>
    <lineage>
        <taxon>Eukaryota</taxon>
        <taxon>Sar</taxon>
        <taxon>Stramenopiles</taxon>
        <taxon>Ochrophyta</taxon>
        <taxon>Eustigmatophyceae</taxon>
        <taxon>Eustigmatales</taxon>
        <taxon>Monodopsidaceae</taxon>
        <taxon>Nannochloropsis</taxon>
    </lineage>
</organism>
<name>W7U682_9STRA</name>
<reference evidence="2 3" key="1">
    <citation type="journal article" date="2014" name="Mol. Plant">
        <title>Chromosome Scale Genome Assembly and Transcriptome Profiling of Nannochloropsis gaditana in Nitrogen Depletion.</title>
        <authorList>
            <person name="Corteggiani Carpinelli E."/>
            <person name="Telatin A."/>
            <person name="Vitulo N."/>
            <person name="Forcato C."/>
            <person name="D'Angelo M."/>
            <person name="Schiavon R."/>
            <person name="Vezzi A."/>
            <person name="Giacometti G.M."/>
            <person name="Morosinotto T."/>
            <person name="Valle G."/>
        </authorList>
    </citation>
    <scope>NUCLEOTIDE SEQUENCE [LARGE SCALE GENOMIC DNA]</scope>
    <source>
        <strain evidence="2 3">B-31</strain>
    </source>
</reference>
<feature type="region of interest" description="Disordered" evidence="1">
    <location>
        <begin position="1"/>
        <end position="82"/>
    </location>
</feature>